<dbReference type="EMBL" id="MPUH01000949">
    <property type="protein sequence ID" value="OMJ71869.1"/>
    <property type="molecule type" value="Genomic_DNA"/>
</dbReference>
<keyword evidence="3" id="KW-0663">Pyridoxal phosphate</keyword>
<evidence type="ECO:0000259" key="5">
    <source>
        <dbReference type="Pfam" id="PF02784"/>
    </source>
</evidence>
<dbReference type="Pfam" id="PF02784">
    <property type="entry name" value="Orn_Arg_deC_N"/>
    <property type="match status" value="1"/>
</dbReference>
<gene>
    <name evidence="6" type="ORF">SteCoe_29814</name>
</gene>
<dbReference type="GO" id="GO:0005737">
    <property type="term" value="C:cytoplasm"/>
    <property type="evidence" value="ECO:0007669"/>
    <property type="project" value="TreeGrafter"/>
</dbReference>
<dbReference type="Gene3D" id="3.20.20.10">
    <property type="entry name" value="Alanine racemase"/>
    <property type="match status" value="1"/>
</dbReference>
<dbReference type="InterPro" id="IPR002433">
    <property type="entry name" value="Orn_de-COase"/>
</dbReference>
<evidence type="ECO:0000256" key="1">
    <source>
        <dbReference type="ARBA" id="ARBA00001933"/>
    </source>
</evidence>
<evidence type="ECO:0000313" key="7">
    <source>
        <dbReference type="Proteomes" id="UP000187209"/>
    </source>
</evidence>
<dbReference type="PRINTS" id="PR01179">
    <property type="entry name" value="ODADCRBXLASE"/>
</dbReference>
<dbReference type="AlphaFoldDB" id="A0A1R2B543"/>
<evidence type="ECO:0000256" key="4">
    <source>
        <dbReference type="ARBA" id="ARBA00023239"/>
    </source>
</evidence>
<dbReference type="InterPro" id="IPR000183">
    <property type="entry name" value="Orn/DAP/Arg_de-COase"/>
</dbReference>
<comment type="cofactor">
    <cofactor evidence="1">
        <name>pyridoxal 5'-phosphate</name>
        <dbReference type="ChEBI" id="CHEBI:597326"/>
    </cofactor>
</comment>
<dbReference type="InterPro" id="IPR022644">
    <property type="entry name" value="De-COase2_N"/>
</dbReference>
<dbReference type="GO" id="GO:0004586">
    <property type="term" value="F:ornithine decarboxylase activity"/>
    <property type="evidence" value="ECO:0007669"/>
    <property type="project" value="TreeGrafter"/>
</dbReference>
<sequence length="163" mass="18669">MLSTFSRSKLIENLIQQEQDGESFYIGDLTQIQALYNQWTLLMPRVEPFYAIKCNPNPQLVECLSKLPNIGFDCASTAELSLALNFDIPEEKIIYANTSKGISHLRFAKENRIKMMTFDNESELVKIKSIFPEAELVIRIQVEEFESDCSFKEKFGASLKDAE</sequence>
<reference evidence="6 7" key="1">
    <citation type="submission" date="2016-11" db="EMBL/GenBank/DDBJ databases">
        <title>The macronuclear genome of Stentor coeruleus: a giant cell with tiny introns.</title>
        <authorList>
            <person name="Slabodnick M."/>
            <person name="Ruby J.G."/>
            <person name="Reiff S.B."/>
            <person name="Swart E.C."/>
            <person name="Gosai S."/>
            <person name="Prabakaran S."/>
            <person name="Witkowska E."/>
            <person name="Larue G.E."/>
            <person name="Fisher S."/>
            <person name="Freeman R.M."/>
            <person name="Gunawardena J."/>
            <person name="Chu W."/>
            <person name="Stover N.A."/>
            <person name="Gregory B.D."/>
            <person name="Nowacki M."/>
            <person name="Derisi J."/>
            <person name="Roy S.W."/>
            <person name="Marshall W.F."/>
            <person name="Sood P."/>
        </authorList>
    </citation>
    <scope>NUCLEOTIDE SEQUENCE [LARGE SCALE GENOMIC DNA]</scope>
    <source>
        <strain evidence="6">WM001</strain>
    </source>
</reference>
<comment type="similarity">
    <text evidence="2">Belongs to the Orn/Lys/Arg decarboxylase class-II family.</text>
</comment>
<dbReference type="PANTHER" id="PTHR11482:SF6">
    <property type="entry name" value="ORNITHINE DECARBOXYLASE 1-RELATED"/>
    <property type="match status" value="1"/>
</dbReference>
<dbReference type="OrthoDB" id="287243at2759"/>
<evidence type="ECO:0000256" key="3">
    <source>
        <dbReference type="ARBA" id="ARBA00022898"/>
    </source>
</evidence>
<keyword evidence="4" id="KW-0456">Lyase</keyword>
<proteinExistence type="inferred from homology"/>
<feature type="domain" description="Orn/DAP/Arg decarboxylase 2 N-terminal" evidence="5">
    <location>
        <begin position="30"/>
        <end position="161"/>
    </location>
</feature>
<organism evidence="6 7">
    <name type="scientific">Stentor coeruleus</name>
    <dbReference type="NCBI Taxonomy" id="5963"/>
    <lineage>
        <taxon>Eukaryota</taxon>
        <taxon>Sar</taxon>
        <taxon>Alveolata</taxon>
        <taxon>Ciliophora</taxon>
        <taxon>Postciliodesmatophora</taxon>
        <taxon>Heterotrichea</taxon>
        <taxon>Heterotrichida</taxon>
        <taxon>Stentoridae</taxon>
        <taxon>Stentor</taxon>
    </lineage>
</organism>
<evidence type="ECO:0000313" key="6">
    <source>
        <dbReference type="EMBL" id="OMJ71869.1"/>
    </source>
</evidence>
<accession>A0A1R2B543</accession>
<evidence type="ECO:0000256" key="2">
    <source>
        <dbReference type="ARBA" id="ARBA00008872"/>
    </source>
</evidence>
<protein>
    <recommendedName>
        <fullName evidence="5">Orn/DAP/Arg decarboxylase 2 N-terminal domain-containing protein</fullName>
    </recommendedName>
</protein>
<dbReference type="PRINTS" id="PR01182">
    <property type="entry name" value="ORNDCRBXLASE"/>
</dbReference>
<keyword evidence="7" id="KW-1185">Reference proteome</keyword>
<dbReference type="Proteomes" id="UP000187209">
    <property type="component" value="Unassembled WGS sequence"/>
</dbReference>
<dbReference type="SUPFAM" id="SSF51419">
    <property type="entry name" value="PLP-binding barrel"/>
    <property type="match status" value="1"/>
</dbReference>
<dbReference type="GO" id="GO:0033387">
    <property type="term" value="P:putrescine biosynthetic process from arginine, via ornithine"/>
    <property type="evidence" value="ECO:0007669"/>
    <property type="project" value="TreeGrafter"/>
</dbReference>
<dbReference type="InterPro" id="IPR029066">
    <property type="entry name" value="PLP-binding_barrel"/>
</dbReference>
<name>A0A1R2B543_9CILI</name>
<comment type="caution">
    <text evidence="6">The sequence shown here is derived from an EMBL/GenBank/DDBJ whole genome shotgun (WGS) entry which is preliminary data.</text>
</comment>
<dbReference type="PANTHER" id="PTHR11482">
    <property type="entry name" value="ARGININE/DIAMINOPIMELATE/ORNITHINE DECARBOXYLASE"/>
    <property type="match status" value="1"/>
</dbReference>